<gene>
    <name evidence="3" type="ORF">MC7420_8273</name>
</gene>
<dbReference type="EMBL" id="DS989866">
    <property type="protein sequence ID" value="EDX72181.1"/>
    <property type="molecule type" value="Genomic_DNA"/>
</dbReference>
<evidence type="ECO:0000256" key="1">
    <source>
        <dbReference type="SAM" id="Coils"/>
    </source>
</evidence>
<reference evidence="3 4" key="1">
    <citation type="submission" date="2008-07" db="EMBL/GenBank/DDBJ databases">
        <authorList>
            <person name="Tandeau de Marsac N."/>
            <person name="Ferriera S."/>
            <person name="Johnson J."/>
            <person name="Kravitz S."/>
            <person name="Beeson K."/>
            <person name="Sutton G."/>
            <person name="Rogers Y.-H."/>
            <person name="Friedman R."/>
            <person name="Frazier M."/>
            <person name="Venter J.C."/>
        </authorList>
    </citation>
    <scope>NUCLEOTIDE SEQUENCE [LARGE SCALE GENOMIC DNA]</scope>
    <source>
        <strain evidence="3 4">PCC 7420</strain>
    </source>
</reference>
<dbReference type="HOGENOM" id="CLU_381195_0_0_3"/>
<protein>
    <submittedName>
        <fullName evidence="3">Cyclic diguanylate phosphodiesterase (EAL) domain protein</fullName>
    </submittedName>
</protein>
<dbReference type="InterPro" id="IPR001633">
    <property type="entry name" value="EAL_dom"/>
</dbReference>
<feature type="coiled-coil region" evidence="1">
    <location>
        <begin position="521"/>
        <end position="565"/>
    </location>
</feature>
<dbReference type="RefSeq" id="WP_006104707.1">
    <property type="nucleotide sequence ID" value="NZ_DS989866.1"/>
</dbReference>
<dbReference type="PROSITE" id="PS50883">
    <property type="entry name" value="EAL"/>
    <property type="match status" value="1"/>
</dbReference>
<dbReference type="Gene3D" id="3.20.20.450">
    <property type="entry name" value="EAL domain"/>
    <property type="match status" value="1"/>
</dbReference>
<organism evidence="3 4">
    <name type="scientific">Coleofasciculus chthonoplastes PCC 7420</name>
    <dbReference type="NCBI Taxonomy" id="118168"/>
    <lineage>
        <taxon>Bacteria</taxon>
        <taxon>Bacillati</taxon>
        <taxon>Cyanobacteriota</taxon>
        <taxon>Cyanophyceae</taxon>
        <taxon>Coleofasciculales</taxon>
        <taxon>Coleofasciculaceae</taxon>
        <taxon>Coleofasciculus</taxon>
    </lineage>
</organism>
<dbReference type="InterPro" id="IPR050706">
    <property type="entry name" value="Cyclic-di-GMP_PDE-like"/>
</dbReference>
<dbReference type="CDD" id="cd01948">
    <property type="entry name" value="EAL"/>
    <property type="match status" value="1"/>
</dbReference>
<evidence type="ECO:0000313" key="4">
    <source>
        <dbReference type="Proteomes" id="UP000003835"/>
    </source>
</evidence>
<dbReference type="Pfam" id="PF00563">
    <property type="entry name" value="EAL"/>
    <property type="match status" value="1"/>
</dbReference>
<dbReference type="PANTHER" id="PTHR33121:SF23">
    <property type="entry name" value="CYCLIC DI-GMP PHOSPHODIESTERASE PDEB"/>
    <property type="match status" value="1"/>
</dbReference>
<dbReference type="STRING" id="118168.MC7420_8273"/>
<keyword evidence="1" id="KW-0175">Coiled coil</keyword>
<dbReference type="eggNOG" id="COG2200">
    <property type="taxonomic scope" value="Bacteria"/>
</dbReference>
<dbReference type="SUPFAM" id="SSF141868">
    <property type="entry name" value="EAL domain-like"/>
    <property type="match status" value="1"/>
</dbReference>
<keyword evidence="4" id="KW-1185">Reference proteome</keyword>
<dbReference type="AlphaFoldDB" id="B4W0S5"/>
<evidence type="ECO:0000313" key="3">
    <source>
        <dbReference type="EMBL" id="EDX72181.1"/>
    </source>
</evidence>
<name>B4W0S5_9CYAN</name>
<evidence type="ECO:0000259" key="2">
    <source>
        <dbReference type="PROSITE" id="PS50883"/>
    </source>
</evidence>
<dbReference type="Gene3D" id="1.10.287.470">
    <property type="entry name" value="Helix hairpin bin"/>
    <property type="match status" value="1"/>
</dbReference>
<dbReference type="Proteomes" id="UP000003835">
    <property type="component" value="Unassembled WGS sequence"/>
</dbReference>
<dbReference type="InterPro" id="IPR035919">
    <property type="entry name" value="EAL_sf"/>
</dbReference>
<feature type="domain" description="EAL" evidence="2">
    <location>
        <begin position="6"/>
        <end position="256"/>
    </location>
</feature>
<dbReference type="Pfam" id="PF25876">
    <property type="entry name" value="HH_MFP_RND"/>
    <property type="match status" value="1"/>
</dbReference>
<dbReference type="PANTHER" id="PTHR33121">
    <property type="entry name" value="CYCLIC DI-GMP PHOSPHODIESTERASE PDEF"/>
    <property type="match status" value="1"/>
</dbReference>
<dbReference type="GO" id="GO:0071111">
    <property type="term" value="F:cyclic-guanylate-specific phosphodiesterase activity"/>
    <property type="evidence" value="ECO:0007669"/>
    <property type="project" value="InterPro"/>
</dbReference>
<dbReference type="eggNOG" id="COG0845">
    <property type="taxonomic scope" value="Bacteria"/>
</dbReference>
<dbReference type="SUPFAM" id="SSF111369">
    <property type="entry name" value="HlyD-like secretion proteins"/>
    <property type="match status" value="1"/>
</dbReference>
<accession>B4W0S5</accession>
<feature type="coiled-coil region" evidence="1">
    <location>
        <begin position="388"/>
        <end position="451"/>
    </location>
</feature>
<proteinExistence type="predicted"/>
<dbReference type="OrthoDB" id="9771846at2"/>
<dbReference type="SMART" id="SM00052">
    <property type="entry name" value="EAL"/>
    <property type="match status" value="1"/>
</dbReference>
<sequence length="712" mass="78289">MLLETLHSPESVLAQMDTFSTGKLELWFQPVYQTKTGAVLHNEILLRWRDEAGNLHLPQEFLPTLSDKGQLQKADRAVIRKGIELLAEQPDRCLSINLSGEGLNNFELIEYIQTLLDQSGVDPKQLSFELTESTIAKDFPTIRAFVRELKSLGCAIVLDNFASRELTLFQCQQLAVDLVKVDGQLIQRLKTEPSSRVLTKAILEGIQALSQVAAKFVSDAVTLSLVEEVGIDLVQGHHLKTPSPAPDWTELVRPEEEQDSPTAEVQKSTQSWRFLVGTGFVVLGLGAVGVGIASIGYRLSHLVVDGSTINGRIVRLQAPTTGNIQAFYAQPGVVVKSGQLLARISQEPSPQEQEALLRLERAQDQEQIRNQLESLELQGQIQVNATQLASAKQSLALLKTQLQQLERRDQAVRQVDVELGLDSVKEQQAVVQAAQAKAEAARLDYQRYQTLLEAGGVSAQETDQLRLVWQSAQAEVQQAQSVLDATQKAVNAAQAGIARSNRNNIMGGVLSDQRISLQQTIQQQSVVVNTMEAQLAKLKQQLNNSQSLQKNAPSLVNDLKQLQSERKIQNVSAPFAGVVYTAEREQGEQVNQLEPIVTLLDCNNLWVETVVSAEQASSINTDKPVTVGLAGYAQTVKGEIDLIQPISNMQQLNKLTQVQALQPAIPPKLVGQPLTRITVRIPPPPQHENSQQFCGLGQAARLTFPKKLFGNR</sequence>
<dbReference type="InterPro" id="IPR058624">
    <property type="entry name" value="MdtA-like_HH"/>
</dbReference>